<dbReference type="Pfam" id="PF00293">
    <property type="entry name" value="NUDIX"/>
    <property type="match status" value="1"/>
</dbReference>
<feature type="binding site" evidence="10">
    <location>
        <position position="131"/>
    </location>
    <ligand>
        <name>Mn(2+)</name>
        <dbReference type="ChEBI" id="CHEBI:29035"/>
    </ligand>
</feature>
<dbReference type="GO" id="GO:0050992">
    <property type="term" value="P:dimethylallyl diphosphate biosynthetic process"/>
    <property type="evidence" value="ECO:0007669"/>
    <property type="project" value="UniProtKB-UniRule"/>
</dbReference>
<dbReference type="HOGENOM" id="CLU_060552_2_1_6"/>
<dbReference type="STRING" id="565045.NOR51B_2811"/>
<dbReference type="NCBIfam" id="TIGR02150">
    <property type="entry name" value="IPP_isom_1"/>
    <property type="match status" value="1"/>
</dbReference>
<feature type="active site" evidence="10 11">
    <location>
        <position position="133"/>
    </location>
</feature>
<feature type="binding site" evidence="10">
    <location>
        <position position="51"/>
    </location>
    <ligand>
        <name>Mn(2+)</name>
        <dbReference type="ChEBI" id="CHEBI:29035"/>
    </ligand>
</feature>
<dbReference type="GO" id="GO:0005737">
    <property type="term" value="C:cytoplasm"/>
    <property type="evidence" value="ECO:0007669"/>
    <property type="project" value="UniProtKB-SubCell"/>
</dbReference>
<evidence type="ECO:0000256" key="10">
    <source>
        <dbReference type="HAMAP-Rule" id="MF_00202"/>
    </source>
</evidence>
<protein>
    <recommendedName>
        <fullName evidence="3 10">Isopentenyl-diphosphate Delta-isomerase</fullName>
        <shortName evidence="10">IPP isomerase</shortName>
        <ecNumber evidence="3 10">5.3.3.2</ecNumber>
    </recommendedName>
    <alternativeName>
        <fullName evidence="10">IPP:DMAPP isomerase</fullName>
    </alternativeName>
    <alternativeName>
        <fullName evidence="10">Isopentenyl pyrophosphate isomerase</fullName>
    </alternativeName>
</protein>
<feature type="binding site" evidence="10">
    <location>
        <position position="44"/>
    </location>
    <ligand>
        <name>Mn(2+)</name>
        <dbReference type="ChEBI" id="CHEBI:29035"/>
    </ligand>
</feature>
<dbReference type="InterPro" id="IPR056375">
    <property type="entry name" value="Idi_bact"/>
</dbReference>
<dbReference type="GO" id="GO:0004452">
    <property type="term" value="F:isopentenyl-diphosphate delta-isomerase activity"/>
    <property type="evidence" value="ECO:0007669"/>
    <property type="project" value="UniProtKB-UniRule"/>
</dbReference>
<feature type="domain" description="Nudix hydrolase" evidence="12">
    <location>
        <begin position="49"/>
        <end position="184"/>
    </location>
</feature>
<dbReference type="eggNOG" id="COG1443">
    <property type="taxonomic scope" value="Bacteria"/>
</dbReference>
<dbReference type="OrthoDB" id="9809458at2"/>
<evidence type="ECO:0000256" key="2">
    <source>
        <dbReference type="ARBA" id="ARBA00007579"/>
    </source>
</evidence>
<dbReference type="InterPro" id="IPR000086">
    <property type="entry name" value="NUDIX_hydrolase_dom"/>
</dbReference>
<reference evidence="14" key="1">
    <citation type="journal article" date="2013" name="BMC Microbiol.">
        <title>Taxonomy and evolution of bacteriochlorophyll a-containing members of the OM60/NOR5 clade of marine gammaproteobacteria: description of Luminiphilus syltensis gen. nov., sp. nov., reclassification of Haliea rubra as Pseudohaliea rubra gen. nov., comb. nov., and emendation of Chromatocurvus halotolerans.</title>
        <authorList>
            <person name="Spring S."/>
            <person name="Riedel T."/>
            <person name="Sproer C."/>
            <person name="Yan S."/>
            <person name="Harder J."/>
            <person name="Fuchs B.M."/>
        </authorList>
    </citation>
    <scope>NUCLEOTIDE SEQUENCE [LARGE SCALE GENOMIC DNA]</scope>
    <source>
        <strain evidence="14">NOR51-B</strain>
    </source>
</reference>
<evidence type="ECO:0000256" key="11">
    <source>
        <dbReference type="PIRSR" id="PIRSR018427-1"/>
    </source>
</evidence>
<keyword evidence="8 10" id="KW-0414">Isoprene biosynthesis</keyword>
<evidence type="ECO:0000256" key="8">
    <source>
        <dbReference type="ARBA" id="ARBA00023229"/>
    </source>
</evidence>
<comment type="pathway">
    <text evidence="1 10">Isoprenoid biosynthesis; dimethylallyl diphosphate biosynthesis; dimethylallyl diphosphate from isopentenyl diphosphate: step 1/1.</text>
</comment>
<comment type="cofactor">
    <cofactor evidence="10">
        <name>Mg(2+)</name>
        <dbReference type="ChEBI" id="CHEBI:18420"/>
    </cofactor>
    <text evidence="10">Binds 1 Mg(2+) ion per subunit. The magnesium ion binds only when substrate is bound.</text>
</comment>
<proteinExistence type="inferred from homology"/>
<dbReference type="HAMAP" id="MF_00202">
    <property type="entry name" value="Idi"/>
    <property type="match status" value="1"/>
</dbReference>
<dbReference type="NCBIfam" id="NF002995">
    <property type="entry name" value="PRK03759.1"/>
    <property type="match status" value="1"/>
</dbReference>
<keyword evidence="14" id="KW-1185">Reference proteome</keyword>
<evidence type="ECO:0000256" key="7">
    <source>
        <dbReference type="ARBA" id="ARBA00023211"/>
    </source>
</evidence>
<dbReference type="InterPro" id="IPR011876">
    <property type="entry name" value="IsopentenylPP_isomerase_typ1"/>
</dbReference>
<evidence type="ECO:0000256" key="9">
    <source>
        <dbReference type="ARBA" id="ARBA00023235"/>
    </source>
</evidence>
<dbReference type="RefSeq" id="WP_009021600.1">
    <property type="nucleotide sequence ID" value="NZ_DS999411.1"/>
</dbReference>
<sequence>MSSLHSPEETPTSTAVTVSFDEEPLILVDPDDNVVGHQSKYLTHQGRGLLHRAFSIFLFDSLGRVMLHQRAADKPLWPGYWTNACCSHPRRGETLEQATARRLQEELGTVTELYYCYRFIYQAQFKNVGSEHELCAVYIGQLTEHSPPLAPNPTEIAAHGWYHLSEVDRWIDEDPGAFTPWFLIEWTRLRRDFQQKITALNV</sequence>
<evidence type="ECO:0000256" key="1">
    <source>
        <dbReference type="ARBA" id="ARBA00004826"/>
    </source>
</evidence>
<evidence type="ECO:0000259" key="12">
    <source>
        <dbReference type="PROSITE" id="PS51462"/>
    </source>
</evidence>
<dbReference type="EMBL" id="DS999411">
    <property type="protein sequence ID" value="EED36858.1"/>
    <property type="molecule type" value="Genomic_DNA"/>
</dbReference>
<comment type="cofactor">
    <cofactor evidence="10">
        <name>Mn(2+)</name>
        <dbReference type="ChEBI" id="CHEBI:29035"/>
    </cofactor>
    <text evidence="10">Binds 1 Mn(2+) ion per subunit.</text>
</comment>
<comment type="similarity">
    <text evidence="2 10">Belongs to the IPP isomerase type 1 family.</text>
</comment>
<evidence type="ECO:0000256" key="4">
    <source>
        <dbReference type="ARBA" id="ARBA00022490"/>
    </source>
</evidence>
<dbReference type="PIRSF" id="PIRSF018427">
    <property type="entry name" value="Isopntndiph_ism"/>
    <property type="match status" value="1"/>
</dbReference>
<organism evidence="13 14">
    <name type="scientific">Luminiphilus syltensis NOR5-1B</name>
    <dbReference type="NCBI Taxonomy" id="565045"/>
    <lineage>
        <taxon>Bacteria</taxon>
        <taxon>Pseudomonadati</taxon>
        <taxon>Pseudomonadota</taxon>
        <taxon>Gammaproteobacteria</taxon>
        <taxon>Cellvibrionales</taxon>
        <taxon>Halieaceae</taxon>
        <taxon>Luminiphilus</taxon>
    </lineage>
</organism>
<dbReference type="CDD" id="cd02885">
    <property type="entry name" value="NUDIX_IPP_Isomerase"/>
    <property type="match status" value="1"/>
</dbReference>
<dbReference type="Proteomes" id="UP000004699">
    <property type="component" value="Unassembled WGS sequence"/>
</dbReference>
<evidence type="ECO:0000256" key="5">
    <source>
        <dbReference type="ARBA" id="ARBA00022723"/>
    </source>
</evidence>
<comment type="subcellular location">
    <subcellularLocation>
        <location evidence="10">Cytoplasm</location>
    </subcellularLocation>
</comment>
<keyword evidence="6 10" id="KW-0460">Magnesium</keyword>
<evidence type="ECO:0000256" key="6">
    <source>
        <dbReference type="ARBA" id="ARBA00022842"/>
    </source>
</evidence>
<dbReference type="EC" id="5.3.3.2" evidence="3 10"/>
<dbReference type="GO" id="GO:0008299">
    <property type="term" value="P:isoprenoid biosynthetic process"/>
    <property type="evidence" value="ECO:0007669"/>
    <property type="project" value="UniProtKB-UniRule"/>
</dbReference>
<dbReference type="UniPathway" id="UPA00059">
    <property type="reaction ID" value="UER00104"/>
</dbReference>
<dbReference type="Gene3D" id="3.90.79.10">
    <property type="entry name" value="Nucleoside Triphosphate Pyrophosphohydrolase"/>
    <property type="match status" value="1"/>
</dbReference>
<dbReference type="PANTHER" id="PTHR10885">
    <property type="entry name" value="ISOPENTENYL-DIPHOSPHATE DELTA-ISOMERASE"/>
    <property type="match status" value="1"/>
</dbReference>
<feature type="binding site" evidence="10">
    <location>
        <position position="88"/>
    </location>
    <ligand>
        <name>Mn(2+)</name>
        <dbReference type="ChEBI" id="CHEBI:29035"/>
    </ligand>
</feature>
<dbReference type="PANTHER" id="PTHR10885:SF0">
    <property type="entry name" value="ISOPENTENYL-DIPHOSPHATE DELTA-ISOMERASE"/>
    <property type="match status" value="1"/>
</dbReference>
<dbReference type="GO" id="GO:0046872">
    <property type="term" value="F:metal ion binding"/>
    <property type="evidence" value="ECO:0007669"/>
    <property type="project" value="UniProtKB-KW"/>
</dbReference>
<feature type="binding site" evidence="10">
    <location>
        <position position="106"/>
    </location>
    <ligand>
        <name>Mg(2+)</name>
        <dbReference type="ChEBI" id="CHEBI:18420"/>
    </ligand>
</feature>
<dbReference type="PROSITE" id="PS51462">
    <property type="entry name" value="NUDIX"/>
    <property type="match status" value="1"/>
</dbReference>
<evidence type="ECO:0000313" key="13">
    <source>
        <dbReference type="EMBL" id="EED36858.1"/>
    </source>
</evidence>
<keyword evidence="7 10" id="KW-0464">Manganese</keyword>
<comment type="function">
    <text evidence="10">Catalyzes the 1,3-allylic rearrangement of the homoallylic substrate isopentenyl (IPP) to its highly electrophilic allylic isomer, dimethylallyl diphosphate (DMAPP).</text>
</comment>
<feature type="active site" evidence="10 11">
    <location>
        <position position="86"/>
    </location>
</feature>
<gene>
    <name evidence="10 13" type="primary">idi</name>
    <name evidence="13" type="ORF">NOR51B_2811</name>
</gene>
<keyword evidence="9 10" id="KW-0413">Isomerase</keyword>
<evidence type="ECO:0000313" key="14">
    <source>
        <dbReference type="Proteomes" id="UP000004699"/>
    </source>
</evidence>
<accession>B8KT29</accession>
<comment type="catalytic activity">
    <reaction evidence="10">
        <text>isopentenyl diphosphate = dimethylallyl diphosphate</text>
        <dbReference type="Rhea" id="RHEA:23284"/>
        <dbReference type="ChEBI" id="CHEBI:57623"/>
        <dbReference type="ChEBI" id="CHEBI:128769"/>
        <dbReference type="EC" id="5.3.3.2"/>
    </reaction>
</comment>
<dbReference type="InterPro" id="IPR015797">
    <property type="entry name" value="NUDIX_hydrolase-like_dom_sf"/>
</dbReference>
<keyword evidence="5 10" id="KW-0479">Metal-binding</keyword>
<name>B8KT29_9GAMM</name>
<keyword evidence="4 10" id="KW-0963">Cytoplasm</keyword>
<evidence type="ECO:0000256" key="3">
    <source>
        <dbReference type="ARBA" id="ARBA00012057"/>
    </source>
</evidence>
<dbReference type="SUPFAM" id="SSF55811">
    <property type="entry name" value="Nudix"/>
    <property type="match status" value="1"/>
</dbReference>
<feature type="binding site" evidence="10">
    <location>
        <position position="133"/>
    </location>
    <ligand>
        <name>Mn(2+)</name>
        <dbReference type="ChEBI" id="CHEBI:29035"/>
    </ligand>
</feature>
<dbReference type="AlphaFoldDB" id="B8KT29"/>